<feature type="domain" description="Nucleotidyl transferase" evidence="3">
    <location>
        <begin position="20"/>
        <end position="145"/>
    </location>
</feature>
<keyword evidence="6" id="KW-1185">Reference proteome</keyword>
<evidence type="ECO:0000256" key="1">
    <source>
        <dbReference type="ARBA" id="ARBA00010443"/>
    </source>
</evidence>
<feature type="domain" description="Glucose-1-phosphate adenylyltransferase/Bifunctional protein GlmU-like C-terminal hexapeptide" evidence="4">
    <location>
        <begin position="247"/>
        <end position="315"/>
    </location>
</feature>
<dbReference type="OrthoDB" id="9801810at2"/>
<dbReference type="CDD" id="cd04651">
    <property type="entry name" value="LbH_G1P_AT_C"/>
    <property type="match status" value="1"/>
</dbReference>
<sequence length="338" mass="38182">MKKSMLGIIDVTMYPEELGQLSAHRSPAAIPFAGRYRLIDFIISNMVNSGIQSVAIFPSSSPSRSLMDHLGSGKDWDLNRKRDGLFFFPALSKDGQLSRLDEHRDYFERSQQKYVLVSNCTTVANMDFTPALDRFINQECDLLEITHKGKSAEMYITSLPLLMEIIDNRHKTGYKTIKDASEDEKSPYTRCKYEYDGLLKCIKTINDYYQTSMNLLEKEKWSQLFNEFQPIFTKVKDEPPTKYIDGSHVTNSMIANGCNIEGEVNHSIIFRAVYIGKESTIQNSIVMQKSKIGHNCVLEHVILDKDVVIGDGVVLRGTAEEPLVVKKGSVVENVVASS</sequence>
<evidence type="ECO:0000313" key="5">
    <source>
        <dbReference type="EMBL" id="OKL36169.1"/>
    </source>
</evidence>
<gene>
    <name evidence="5" type="ORF">BLL40_11195</name>
</gene>
<protein>
    <submittedName>
        <fullName evidence="5">Glucose-1-phosphate adenylyltransferase</fullName>
    </submittedName>
</protein>
<dbReference type="GO" id="GO:0008878">
    <property type="term" value="F:glucose-1-phosphate adenylyltransferase activity"/>
    <property type="evidence" value="ECO:0007669"/>
    <property type="project" value="InterPro"/>
</dbReference>
<keyword evidence="5" id="KW-0808">Transferase</keyword>
<dbReference type="RefSeq" id="WP_073711992.1">
    <property type="nucleotide sequence ID" value="NZ_MRWQ01000009.1"/>
</dbReference>
<dbReference type="Gene3D" id="3.90.550.10">
    <property type="entry name" value="Spore Coat Polysaccharide Biosynthesis Protein SpsA, Chain A"/>
    <property type="match status" value="1"/>
</dbReference>
<evidence type="ECO:0000259" key="4">
    <source>
        <dbReference type="Pfam" id="PF24894"/>
    </source>
</evidence>
<evidence type="ECO:0000259" key="3">
    <source>
        <dbReference type="Pfam" id="PF00483"/>
    </source>
</evidence>
<dbReference type="STRING" id="1714354.BLL40_11195"/>
<name>A0A1Q5P1P3_9BACI</name>
<dbReference type="SUPFAM" id="SSF51161">
    <property type="entry name" value="Trimeric LpxA-like enzymes"/>
    <property type="match status" value="1"/>
</dbReference>
<keyword evidence="5" id="KW-0548">Nucleotidyltransferase</keyword>
<dbReference type="Proteomes" id="UP000186524">
    <property type="component" value="Unassembled WGS sequence"/>
</dbReference>
<dbReference type="PANTHER" id="PTHR43523:SF6">
    <property type="entry name" value="GLYCOGEN BIOSYNTHESIS PROTEIN GLGD"/>
    <property type="match status" value="1"/>
</dbReference>
<dbReference type="InterPro" id="IPR011831">
    <property type="entry name" value="ADP-Glc_PPase"/>
</dbReference>
<organism evidence="5 6">
    <name type="scientific">Domibacillus mangrovi</name>
    <dbReference type="NCBI Taxonomy" id="1714354"/>
    <lineage>
        <taxon>Bacteria</taxon>
        <taxon>Bacillati</taxon>
        <taxon>Bacillota</taxon>
        <taxon>Bacilli</taxon>
        <taxon>Bacillales</taxon>
        <taxon>Bacillaceae</taxon>
        <taxon>Domibacillus</taxon>
    </lineage>
</organism>
<accession>A0A1Q5P1P3</accession>
<comment type="caution">
    <text evidence="5">The sequence shown here is derived from an EMBL/GenBank/DDBJ whole genome shotgun (WGS) entry which is preliminary data.</text>
</comment>
<dbReference type="Pfam" id="PF24894">
    <property type="entry name" value="Hexapep_GlmU"/>
    <property type="match status" value="1"/>
</dbReference>
<keyword evidence="2" id="KW-0320">Glycogen biosynthesis</keyword>
<comment type="similarity">
    <text evidence="1">Belongs to the bacterial/plant glucose-1-phosphate adenylyltransferase family.</text>
</comment>
<dbReference type="Gene3D" id="2.160.10.10">
    <property type="entry name" value="Hexapeptide repeat proteins"/>
    <property type="match status" value="1"/>
</dbReference>
<dbReference type="InterPro" id="IPR056818">
    <property type="entry name" value="GlmU/GlgC-like_hexapep"/>
</dbReference>
<dbReference type="InterPro" id="IPR029044">
    <property type="entry name" value="Nucleotide-diphossugar_trans"/>
</dbReference>
<dbReference type="Pfam" id="PF00483">
    <property type="entry name" value="NTP_transferase"/>
    <property type="match status" value="1"/>
</dbReference>
<proteinExistence type="inferred from homology"/>
<reference evidence="5 6" key="1">
    <citation type="submission" date="2016-12" db="EMBL/GenBank/DDBJ databases">
        <title>Domibacillus sp. SAOS 44 whole genome sequencing.</title>
        <authorList>
            <person name="Verma A."/>
            <person name="Krishnamurthi S."/>
        </authorList>
    </citation>
    <scope>NUCLEOTIDE SEQUENCE [LARGE SCALE GENOMIC DNA]</scope>
    <source>
        <strain evidence="5 6">SAOS 44</strain>
    </source>
</reference>
<dbReference type="GO" id="GO:0005978">
    <property type="term" value="P:glycogen biosynthetic process"/>
    <property type="evidence" value="ECO:0007669"/>
    <property type="project" value="UniProtKB-KW"/>
</dbReference>
<dbReference type="SUPFAM" id="SSF53448">
    <property type="entry name" value="Nucleotide-diphospho-sugar transferases"/>
    <property type="match status" value="1"/>
</dbReference>
<dbReference type="InterPro" id="IPR005835">
    <property type="entry name" value="NTP_transferase_dom"/>
</dbReference>
<evidence type="ECO:0000313" key="6">
    <source>
        <dbReference type="Proteomes" id="UP000186524"/>
    </source>
</evidence>
<dbReference type="AlphaFoldDB" id="A0A1Q5P1P3"/>
<dbReference type="EMBL" id="MRWQ01000009">
    <property type="protein sequence ID" value="OKL36169.1"/>
    <property type="molecule type" value="Genomic_DNA"/>
</dbReference>
<dbReference type="PANTHER" id="PTHR43523">
    <property type="entry name" value="GLUCOSE-1-PHOSPHATE ADENYLYLTRANSFERASE-RELATED"/>
    <property type="match status" value="1"/>
</dbReference>
<dbReference type="InterPro" id="IPR011004">
    <property type="entry name" value="Trimer_LpxA-like_sf"/>
</dbReference>
<evidence type="ECO:0000256" key="2">
    <source>
        <dbReference type="ARBA" id="ARBA00023056"/>
    </source>
</evidence>